<dbReference type="PANTHER" id="PTHR11203:SF37">
    <property type="entry name" value="INTEGRATOR COMPLEX SUBUNIT 11"/>
    <property type="match status" value="1"/>
</dbReference>
<dbReference type="CDD" id="cd16295">
    <property type="entry name" value="TTHA0252-CPSF-like_MBL-fold"/>
    <property type="match status" value="1"/>
</dbReference>
<dbReference type="InterPro" id="IPR036866">
    <property type="entry name" value="RibonucZ/Hydroxyglut_hydro"/>
</dbReference>
<feature type="domain" description="Metallo-beta-lactamase" evidence="2">
    <location>
        <begin position="15"/>
        <end position="247"/>
    </location>
</feature>
<dbReference type="Pfam" id="PF00753">
    <property type="entry name" value="Lactamase_B"/>
    <property type="match status" value="1"/>
</dbReference>
<dbReference type="SMART" id="SM01027">
    <property type="entry name" value="Beta-Casp"/>
    <property type="match status" value="1"/>
</dbReference>
<keyword evidence="4" id="KW-0269">Exonuclease</keyword>
<keyword evidence="4" id="KW-0540">Nuclease</keyword>
<dbReference type="STRING" id="1835254.CL55_00008480"/>
<keyword evidence="1" id="KW-0378">Hydrolase</keyword>
<evidence type="ECO:0000313" key="4">
    <source>
        <dbReference type="EMBL" id="AKD25181.1"/>
    </source>
</evidence>
<dbReference type="PANTHER" id="PTHR11203">
    <property type="entry name" value="CLEAVAGE AND POLYADENYLATION SPECIFICITY FACTOR FAMILY MEMBER"/>
    <property type="match status" value="1"/>
</dbReference>
<dbReference type="InterPro" id="IPR022712">
    <property type="entry name" value="Beta_Casp"/>
</dbReference>
<dbReference type="EMBL" id="CP007501">
    <property type="protein sequence ID" value="AKD25181.1"/>
    <property type="molecule type" value="Genomic_DNA"/>
</dbReference>
<keyword evidence="5" id="KW-1185">Reference proteome</keyword>
<organism evidence="4 5">
    <name type="scientific">Polynucleobacter duraquae</name>
    <dbReference type="NCBI Taxonomy" id="1835254"/>
    <lineage>
        <taxon>Bacteria</taxon>
        <taxon>Pseudomonadati</taxon>
        <taxon>Pseudomonadota</taxon>
        <taxon>Betaproteobacteria</taxon>
        <taxon>Burkholderiales</taxon>
        <taxon>Burkholderiaceae</taxon>
        <taxon>Polynucleobacter</taxon>
    </lineage>
</organism>
<sequence length="471" mass="52152">MKIQFLGAAGEVTGSRHSVEVMLSGRTRHFMVDYGMFQGGREATNKNLEALPFSPKDLDFIVLTHAHIDHSGLLPRLCAQGFKGPIYCTGATLELLKILLPDSAYLQRADVDRAERKKKAGKWRGEMPIALYSREEVEMTLTQFEVLEYGQTKTLAPGIELEFRNAGHILGSAIAVIDITEDAKQKKRCVFSGDIGMKGKVLMPDPDLITSADVLVVESTYGDRLHRNLQATEDELVEVVNSTLSGHGNIVMPAFAVGRTQEILFLLIDLVKRKRLPHLNIWVDSPMATAATHLTQRFFSQMDNLSQDTFKWYQNHPNAVDLRFIADVEESKALNKIKGGAIIVSASGMCDAGRIVHHLASNLPRAQNAIIITGFQAYGSLGRRLVDKAQKVRLFGEEVPVKASIHTIGGLSAHADQAGLLDWLTGFDSIPKSIFVVHGEPESSSVFAESIRENLEWKNVIIPERLHTYEC</sequence>
<dbReference type="SMART" id="SM00849">
    <property type="entry name" value="Lactamase_B"/>
    <property type="match status" value="1"/>
</dbReference>
<feature type="domain" description="Beta-Casp" evidence="3">
    <location>
        <begin position="260"/>
        <end position="385"/>
    </location>
</feature>
<dbReference type="InterPro" id="IPR001279">
    <property type="entry name" value="Metallo-B-lactamas"/>
</dbReference>
<proteinExistence type="predicted"/>
<dbReference type="InterPro" id="IPR050698">
    <property type="entry name" value="MBL"/>
</dbReference>
<name>A0A0E3ZLX7_9BURK</name>
<dbReference type="HOGENOM" id="CLU_009673_5_2_4"/>
<dbReference type="Pfam" id="PF07521">
    <property type="entry name" value="RMMBL"/>
    <property type="match status" value="1"/>
</dbReference>
<evidence type="ECO:0000259" key="3">
    <source>
        <dbReference type="SMART" id="SM01027"/>
    </source>
</evidence>
<reference evidence="4 5" key="1">
    <citation type="submission" date="2014-03" db="EMBL/GenBank/DDBJ databases">
        <title>Genome of Polynucleobacter strain MWH-MoK4.</title>
        <authorList>
            <person name="Hahn M.W."/>
        </authorList>
    </citation>
    <scope>NUCLEOTIDE SEQUENCE [LARGE SCALE GENOMIC DNA]</scope>
    <source>
        <strain evidence="4 5">MWH-MoK4</strain>
    </source>
</reference>
<dbReference type="OrthoDB" id="9803916at2"/>
<dbReference type="Gene3D" id="3.40.50.10890">
    <property type="match status" value="1"/>
</dbReference>
<dbReference type="PATRIC" id="fig|576611.7.peg.861"/>
<dbReference type="AlphaFoldDB" id="A0A0E3ZLX7"/>
<dbReference type="RefSeq" id="WP_046330022.1">
    <property type="nucleotide sequence ID" value="NZ_CP007501.1"/>
</dbReference>
<dbReference type="InterPro" id="IPR011108">
    <property type="entry name" value="RMMBL"/>
</dbReference>
<dbReference type="Proteomes" id="UP000061135">
    <property type="component" value="Chromosome"/>
</dbReference>
<evidence type="ECO:0000313" key="5">
    <source>
        <dbReference type="Proteomes" id="UP000061135"/>
    </source>
</evidence>
<dbReference type="GO" id="GO:0004521">
    <property type="term" value="F:RNA endonuclease activity"/>
    <property type="evidence" value="ECO:0007669"/>
    <property type="project" value="TreeGrafter"/>
</dbReference>
<dbReference type="SUPFAM" id="SSF56281">
    <property type="entry name" value="Metallo-hydrolase/oxidoreductase"/>
    <property type="match status" value="1"/>
</dbReference>
<evidence type="ECO:0000259" key="2">
    <source>
        <dbReference type="SMART" id="SM00849"/>
    </source>
</evidence>
<dbReference type="Pfam" id="PF10996">
    <property type="entry name" value="Beta-Casp"/>
    <property type="match status" value="1"/>
</dbReference>
<evidence type="ECO:0000256" key="1">
    <source>
        <dbReference type="ARBA" id="ARBA00022801"/>
    </source>
</evidence>
<accession>A0A0E3ZLX7</accession>
<dbReference type="GO" id="GO:0004527">
    <property type="term" value="F:exonuclease activity"/>
    <property type="evidence" value="ECO:0007669"/>
    <property type="project" value="UniProtKB-KW"/>
</dbReference>
<dbReference type="KEGG" id="pdq:CL55_00008480"/>
<gene>
    <name evidence="4" type="ORF">CL55_00008480</name>
</gene>
<dbReference type="Gene3D" id="3.60.15.10">
    <property type="entry name" value="Ribonuclease Z/Hydroxyacylglutathione hydrolase-like"/>
    <property type="match status" value="1"/>
</dbReference>
<protein>
    <submittedName>
        <fullName evidence="4">Exonuclease of the beta-lactamase fold involved in RNA processing</fullName>
    </submittedName>
</protein>